<accession>A0A2K3LA76</accession>
<dbReference type="InterPro" id="IPR019557">
    <property type="entry name" value="AminoTfrase-like_pln_mobile"/>
</dbReference>
<sequence length="119" mass="13227">MASSSNTKKILPYAGKWSNTTLSSYEEGIVPEPSLRLDLQKIWESQLSRTGLKYQQEMIIVVLHFFESSTNTFHFECGMMTPTLFDVAAITGLLPIGDTYDPANRSTVPLSIPASKLII</sequence>
<feature type="domain" description="Aminotransferase-like plant mobile" evidence="1">
    <location>
        <begin position="47"/>
        <end position="98"/>
    </location>
</feature>
<evidence type="ECO:0000313" key="2">
    <source>
        <dbReference type="EMBL" id="PNX75439.1"/>
    </source>
</evidence>
<protein>
    <recommendedName>
        <fullName evidence="1">Aminotransferase-like plant mobile domain-containing protein</fullName>
    </recommendedName>
</protein>
<gene>
    <name evidence="2" type="ORF">L195_g031375</name>
</gene>
<dbReference type="Pfam" id="PF10536">
    <property type="entry name" value="PMD"/>
    <property type="match status" value="1"/>
</dbReference>
<dbReference type="Proteomes" id="UP000236291">
    <property type="component" value="Unassembled WGS sequence"/>
</dbReference>
<reference evidence="2 3" key="1">
    <citation type="journal article" date="2014" name="Am. J. Bot.">
        <title>Genome assembly and annotation for red clover (Trifolium pratense; Fabaceae).</title>
        <authorList>
            <person name="Istvanek J."/>
            <person name="Jaros M."/>
            <person name="Krenek A."/>
            <person name="Repkova J."/>
        </authorList>
    </citation>
    <scope>NUCLEOTIDE SEQUENCE [LARGE SCALE GENOMIC DNA]</scope>
    <source>
        <strain evidence="3">cv. Tatra</strain>
        <tissue evidence="2">Young leaves</tissue>
    </source>
</reference>
<name>A0A2K3LA76_TRIPR</name>
<organism evidence="2 3">
    <name type="scientific">Trifolium pratense</name>
    <name type="common">Red clover</name>
    <dbReference type="NCBI Taxonomy" id="57577"/>
    <lineage>
        <taxon>Eukaryota</taxon>
        <taxon>Viridiplantae</taxon>
        <taxon>Streptophyta</taxon>
        <taxon>Embryophyta</taxon>
        <taxon>Tracheophyta</taxon>
        <taxon>Spermatophyta</taxon>
        <taxon>Magnoliopsida</taxon>
        <taxon>eudicotyledons</taxon>
        <taxon>Gunneridae</taxon>
        <taxon>Pentapetalae</taxon>
        <taxon>rosids</taxon>
        <taxon>fabids</taxon>
        <taxon>Fabales</taxon>
        <taxon>Fabaceae</taxon>
        <taxon>Papilionoideae</taxon>
        <taxon>50 kb inversion clade</taxon>
        <taxon>NPAAA clade</taxon>
        <taxon>Hologalegina</taxon>
        <taxon>IRL clade</taxon>
        <taxon>Trifolieae</taxon>
        <taxon>Trifolium</taxon>
    </lineage>
</organism>
<comment type="caution">
    <text evidence="2">The sequence shown here is derived from an EMBL/GenBank/DDBJ whole genome shotgun (WGS) entry which is preliminary data.</text>
</comment>
<evidence type="ECO:0000313" key="3">
    <source>
        <dbReference type="Proteomes" id="UP000236291"/>
    </source>
</evidence>
<dbReference type="EMBL" id="ASHM01029052">
    <property type="protein sequence ID" value="PNX75439.1"/>
    <property type="molecule type" value="Genomic_DNA"/>
</dbReference>
<evidence type="ECO:0000259" key="1">
    <source>
        <dbReference type="Pfam" id="PF10536"/>
    </source>
</evidence>
<proteinExistence type="predicted"/>
<dbReference type="AlphaFoldDB" id="A0A2K3LA76"/>
<reference evidence="2 3" key="2">
    <citation type="journal article" date="2017" name="Front. Plant Sci.">
        <title>Gene Classification and Mining of Molecular Markers Useful in Red Clover (Trifolium pratense) Breeding.</title>
        <authorList>
            <person name="Istvanek J."/>
            <person name="Dluhosova J."/>
            <person name="Dluhos P."/>
            <person name="Patkova L."/>
            <person name="Nedelnik J."/>
            <person name="Repkova J."/>
        </authorList>
    </citation>
    <scope>NUCLEOTIDE SEQUENCE [LARGE SCALE GENOMIC DNA]</scope>
    <source>
        <strain evidence="3">cv. Tatra</strain>
        <tissue evidence="2">Young leaves</tissue>
    </source>
</reference>